<dbReference type="GO" id="GO:0051301">
    <property type="term" value="P:cell division"/>
    <property type="evidence" value="ECO:0007669"/>
    <property type="project" value="UniProtKB-KW"/>
</dbReference>
<comment type="function">
    <text evidence="10">Cell wall formation. Catalyzes the transfer of a GlcNAc subunit on undecaprenyl-pyrophosphoryl-MurNAc-pentapeptide (lipid intermediate I) to form undecaprenyl-pyrophosphoryl-MurNAc-(pentapeptide)GlcNAc (lipid intermediate II).</text>
</comment>
<keyword evidence="3 10" id="KW-0328">Glycosyltransferase</keyword>
<dbReference type="PANTHER" id="PTHR21015">
    <property type="entry name" value="UDP-N-ACETYLGLUCOSAMINE--N-ACETYLMURAMYL-(PENTAPEPTIDE) PYROPHOSPHORYL-UNDECAPRENOL N-ACETYLGLUCOSAMINE TRANSFERASE 1"/>
    <property type="match status" value="1"/>
</dbReference>
<dbReference type="PANTHER" id="PTHR21015:SF22">
    <property type="entry name" value="GLYCOSYLTRANSFERASE"/>
    <property type="match status" value="1"/>
</dbReference>
<dbReference type="GO" id="GO:0050511">
    <property type="term" value="F:undecaprenyldiphospho-muramoylpentapeptide beta-N-acetylglucosaminyltransferase activity"/>
    <property type="evidence" value="ECO:0007669"/>
    <property type="project" value="UniProtKB-UniRule"/>
</dbReference>
<evidence type="ECO:0000313" key="14">
    <source>
        <dbReference type="Proteomes" id="UP000294887"/>
    </source>
</evidence>
<dbReference type="GO" id="GO:0051991">
    <property type="term" value="F:UDP-N-acetyl-D-glucosamine:N-acetylmuramoyl-L-alanyl-D-glutamyl-meso-2,6-diaminopimelyl-D-alanyl-D-alanine-diphosphoundecaprenol 4-beta-N-acetylglucosaminlytransferase activity"/>
    <property type="evidence" value="ECO:0007669"/>
    <property type="project" value="RHEA"/>
</dbReference>
<dbReference type="GO" id="GO:0008360">
    <property type="term" value="P:regulation of cell shape"/>
    <property type="evidence" value="ECO:0007669"/>
    <property type="project" value="UniProtKB-KW"/>
</dbReference>
<dbReference type="GO" id="GO:0071555">
    <property type="term" value="P:cell wall organization"/>
    <property type="evidence" value="ECO:0007669"/>
    <property type="project" value="UniProtKB-KW"/>
</dbReference>
<proteinExistence type="inferred from homology"/>
<dbReference type="GO" id="GO:0009252">
    <property type="term" value="P:peptidoglycan biosynthetic process"/>
    <property type="evidence" value="ECO:0007669"/>
    <property type="project" value="UniProtKB-UniRule"/>
</dbReference>
<comment type="subcellular location">
    <subcellularLocation>
        <location evidence="10">Cell membrane</location>
        <topology evidence="10">Peripheral membrane protein</topology>
        <orientation evidence="10">Cytoplasmic side</orientation>
    </subcellularLocation>
</comment>
<evidence type="ECO:0000259" key="12">
    <source>
        <dbReference type="Pfam" id="PF04101"/>
    </source>
</evidence>
<evidence type="ECO:0000313" key="13">
    <source>
        <dbReference type="EMBL" id="TCJ88309.1"/>
    </source>
</evidence>
<keyword evidence="7 10" id="KW-0472">Membrane</keyword>
<comment type="catalytic activity">
    <reaction evidence="10">
        <text>di-trans,octa-cis-undecaprenyl diphospho-N-acetyl-alpha-D-muramoyl-L-alanyl-D-glutamyl-meso-2,6-diaminopimeloyl-D-alanyl-D-alanine + UDP-N-acetyl-alpha-D-glucosamine = di-trans,octa-cis-undecaprenyl diphospho-[N-acetyl-alpha-D-glucosaminyl-(1-&gt;4)]-N-acetyl-alpha-D-muramoyl-L-alanyl-D-glutamyl-meso-2,6-diaminopimeloyl-D-alanyl-D-alanine + UDP + H(+)</text>
        <dbReference type="Rhea" id="RHEA:31227"/>
        <dbReference type="ChEBI" id="CHEBI:15378"/>
        <dbReference type="ChEBI" id="CHEBI:57705"/>
        <dbReference type="ChEBI" id="CHEBI:58223"/>
        <dbReference type="ChEBI" id="CHEBI:61387"/>
        <dbReference type="ChEBI" id="CHEBI:61388"/>
        <dbReference type="EC" id="2.4.1.227"/>
    </reaction>
</comment>
<evidence type="ECO:0000256" key="3">
    <source>
        <dbReference type="ARBA" id="ARBA00022676"/>
    </source>
</evidence>
<feature type="binding site" evidence="10">
    <location>
        <begin position="24"/>
        <end position="26"/>
    </location>
    <ligand>
        <name>UDP-N-acetyl-alpha-D-glucosamine</name>
        <dbReference type="ChEBI" id="CHEBI:57705"/>
    </ligand>
</feature>
<keyword evidence="14" id="KW-1185">Reference proteome</keyword>
<dbReference type="RefSeq" id="WP_325807113.1">
    <property type="nucleotide sequence ID" value="NZ_BAAAFU010000008.1"/>
</dbReference>
<dbReference type="Pfam" id="PF03033">
    <property type="entry name" value="Glyco_transf_28"/>
    <property type="match status" value="1"/>
</dbReference>
<dbReference type="AlphaFoldDB" id="A0A4R1F6Y1"/>
<accession>A0A4R1F6Y1</accession>
<keyword evidence="9 10" id="KW-0961">Cell wall biogenesis/degradation</keyword>
<dbReference type="SUPFAM" id="SSF53756">
    <property type="entry name" value="UDP-Glycosyltransferase/glycogen phosphorylase"/>
    <property type="match status" value="1"/>
</dbReference>
<keyword evidence="4 10" id="KW-0808">Transferase</keyword>
<keyword evidence="1 10" id="KW-1003">Cell membrane</keyword>
<evidence type="ECO:0000256" key="4">
    <source>
        <dbReference type="ARBA" id="ARBA00022679"/>
    </source>
</evidence>
<feature type="binding site" evidence="10">
    <location>
        <position position="136"/>
    </location>
    <ligand>
        <name>UDP-N-acetyl-alpha-D-glucosamine</name>
        <dbReference type="ChEBI" id="CHEBI:57705"/>
    </ligand>
</feature>
<dbReference type="GO" id="GO:0005886">
    <property type="term" value="C:plasma membrane"/>
    <property type="evidence" value="ECO:0007669"/>
    <property type="project" value="UniProtKB-SubCell"/>
</dbReference>
<evidence type="ECO:0000256" key="9">
    <source>
        <dbReference type="ARBA" id="ARBA00023316"/>
    </source>
</evidence>
<comment type="caution">
    <text evidence="13">The sequence shown here is derived from an EMBL/GenBank/DDBJ whole genome shotgun (WGS) entry which is preliminary data.</text>
</comment>
<gene>
    <name evidence="10" type="primary">murG</name>
    <name evidence="13" type="ORF">EV695_0151</name>
</gene>
<feature type="binding site" evidence="10">
    <location>
        <position position="256"/>
    </location>
    <ligand>
        <name>UDP-N-acetyl-alpha-D-glucosamine</name>
        <dbReference type="ChEBI" id="CHEBI:57705"/>
    </ligand>
</feature>
<dbReference type="Gene3D" id="3.40.50.2000">
    <property type="entry name" value="Glycogen Phosphorylase B"/>
    <property type="match status" value="2"/>
</dbReference>
<dbReference type="HAMAP" id="MF_00033">
    <property type="entry name" value="MurG"/>
    <property type="match status" value="1"/>
</dbReference>
<reference evidence="13 14" key="1">
    <citation type="submission" date="2019-03" db="EMBL/GenBank/DDBJ databases">
        <title>Genomic Encyclopedia of Type Strains, Phase IV (KMG-IV): sequencing the most valuable type-strain genomes for metagenomic binning, comparative biology and taxonomic classification.</title>
        <authorList>
            <person name="Goeker M."/>
        </authorList>
    </citation>
    <scope>NUCLEOTIDE SEQUENCE [LARGE SCALE GENOMIC DNA]</scope>
    <source>
        <strain evidence="13 14">DSM 24830</strain>
    </source>
</reference>
<feature type="binding site" evidence="10">
    <location>
        <position position="202"/>
    </location>
    <ligand>
        <name>UDP-N-acetyl-alpha-D-glucosamine</name>
        <dbReference type="ChEBI" id="CHEBI:57705"/>
    </ligand>
</feature>
<protein>
    <recommendedName>
        <fullName evidence="10">UDP-N-acetylglucosamine--N-acetylmuramyl-(pentapeptide) pyrophosphoryl-undecaprenol N-acetylglucosamine transferase</fullName>
        <ecNumber evidence="10">2.4.1.227</ecNumber>
    </recommendedName>
    <alternativeName>
        <fullName evidence="10">Undecaprenyl-PP-MurNAc-pentapeptide-UDPGlcNAc GlcNAc transferase</fullName>
    </alternativeName>
</protein>
<keyword evidence="8 10" id="KW-0131">Cell cycle</keyword>
<dbReference type="InterPro" id="IPR006009">
    <property type="entry name" value="GlcNAc_MurG"/>
</dbReference>
<feature type="binding site" evidence="10">
    <location>
        <begin position="275"/>
        <end position="280"/>
    </location>
    <ligand>
        <name>UDP-N-acetyl-alpha-D-glucosamine</name>
        <dbReference type="ChEBI" id="CHEBI:57705"/>
    </ligand>
</feature>
<evidence type="ECO:0000256" key="8">
    <source>
        <dbReference type="ARBA" id="ARBA00023306"/>
    </source>
</evidence>
<feature type="domain" description="Glycosyltransferase family 28 N-terminal" evidence="11">
    <location>
        <begin position="17"/>
        <end position="154"/>
    </location>
</feature>
<feature type="binding site" evidence="10">
    <location>
        <position position="174"/>
    </location>
    <ligand>
        <name>UDP-N-acetyl-alpha-D-glucosamine</name>
        <dbReference type="ChEBI" id="CHEBI:57705"/>
    </ligand>
</feature>
<comment type="pathway">
    <text evidence="10">Cell wall biogenesis; peptidoglycan biosynthesis.</text>
</comment>
<dbReference type="EC" id="2.4.1.227" evidence="10"/>
<keyword evidence="2 10" id="KW-0132">Cell division</keyword>
<keyword evidence="6 10" id="KW-0573">Peptidoglycan synthesis</keyword>
<evidence type="ECO:0000256" key="2">
    <source>
        <dbReference type="ARBA" id="ARBA00022618"/>
    </source>
</evidence>
<feature type="domain" description="Glycosyl transferase family 28 C-terminal" evidence="12">
    <location>
        <begin position="196"/>
        <end position="359"/>
    </location>
</feature>
<evidence type="ECO:0000256" key="5">
    <source>
        <dbReference type="ARBA" id="ARBA00022960"/>
    </source>
</evidence>
<dbReference type="GO" id="GO:0005975">
    <property type="term" value="P:carbohydrate metabolic process"/>
    <property type="evidence" value="ECO:0007669"/>
    <property type="project" value="InterPro"/>
</dbReference>
<sequence>MQDKTINNMNAKPKGPILITAGGTGGHVYPGLAVARALQEQNIPVIWMGTHKGLEARVIPEAGIDMVYLSVNGLRGKGITALLAAPFQLMKALFQSLNIMLKVKPSAVLGMGGFVAGPGGLVAALLGKPVIIHEQNAIPGLTNKLLSRVSKKILEGFPGTFAKSNSVGIGNPVRLDIASIPSPADRMGDRWGHINVLIFGGSLGAQVLNEVVPMALDELPIDKRPVVRHQAGKNKDQSTKSLYEKMGVTAEVTPFIEDMAEAYEWADLVICRSGALTVAELAAAGVASIMVPYLYAVDDHQTANAKYLSESGAGILLSQNDLTKESLSALLTDLCGNRNKLIEMSIKARKLAKPEATKEVAAICAEYAGYDFDKSDCNHVDDEGNKQIITADTKKLAEDDGWETFVETIGPEGIIENGDGTLNETSLTKVKSGKGVSYETA</sequence>
<evidence type="ECO:0000256" key="1">
    <source>
        <dbReference type="ARBA" id="ARBA00022475"/>
    </source>
</evidence>
<keyword evidence="5 10" id="KW-0133">Cell shape</keyword>
<evidence type="ECO:0000256" key="10">
    <source>
        <dbReference type="HAMAP-Rule" id="MF_00033"/>
    </source>
</evidence>
<dbReference type="UniPathway" id="UPA00219"/>
<dbReference type="CDD" id="cd03785">
    <property type="entry name" value="GT28_MurG"/>
    <property type="match status" value="1"/>
</dbReference>
<evidence type="ECO:0000256" key="6">
    <source>
        <dbReference type="ARBA" id="ARBA00022984"/>
    </source>
</evidence>
<dbReference type="Proteomes" id="UP000294887">
    <property type="component" value="Unassembled WGS sequence"/>
</dbReference>
<evidence type="ECO:0000256" key="7">
    <source>
        <dbReference type="ARBA" id="ARBA00023136"/>
    </source>
</evidence>
<dbReference type="Pfam" id="PF04101">
    <property type="entry name" value="Glyco_tran_28_C"/>
    <property type="match status" value="1"/>
</dbReference>
<dbReference type="NCBIfam" id="TIGR01133">
    <property type="entry name" value="murG"/>
    <property type="match status" value="1"/>
</dbReference>
<name>A0A4R1F6Y1_9GAMM</name>
<feature type="binding site" evidence="10">
    <location>
        <position position="301"/>
    </location>
    <ligand>
        <name>UDP-N-acetyl-alpha-D-glucosamine</name>
        <dbReference type="ChEBI" id="CHEBI:57705"/>
    </ligand>
</feature>
<organism evidence="13 14">
    <name type="scientific">Cocleimonas flava</name>
    <dbReference type="NCBI Taxonomy" id="634765"/>
    <lineage>
        <taxon>Bacteria</taxon>
        <taxon>Pseudomonadati</taxon>
        <taxon>Pseudomonadota</taxon>
        <taxon>Gammaproteobacteria</taxon>
        <taxon>Thiotrichales</taxon>
        <taxon>Thiotrichaceae</taxon>
        <taxon>Cocleimonas</taxon>
    </lineage>
</organism>
<dbReference type="InterPro" id="IPR007235">
    <property type="entry name" value="Glyco_trans_28_C"/>
</dbReference>
<evidence type="ECO:0000259" key="11">
    <source>
        <dbReference type="Pfam" id="PF03033"/>
    </source>
</evidence>
<comment type="similarity">
    <text evidence="10">Belongs to the glycosyltransferase 28 family. MurG subfamily.</text>
</comment>
<dbReference type="InterPro" id="IPR004276">
    <property type="entry name" value="GlycoTrans_28_N"/>
</dbReference>
<dbReference type="EMBL" id="SMFQ01000002">
    <property type="protein sequence ID" value="TCJ88309.1"/>
    <property type="molecule type" value="Genomic_DNA"/>
</dbReference>